<dbReference type="Pfam" id="PF06985">
    <property type="entry name" value="HET"/>
    <property type="match status" value="1"/>
</dbReference>
<protein>
    <submittedName>
        <fullName evidence="2">HET-domain-containing protein</fullName>
    </submittedName>
</protein>
<accession>A0A6A6UGG6</accession>
<gene>
    <name evidence="2" type="ORF">BT63DRAFT_400945</name>
</gene>
<evidence type="ECO:0000259" key="1">
    <source>
        <dbReference type="Pfam" id="PF06985"/>
    </source>
</evidence>
<dbReference type="OrthoDB" id="2958217at2759"/>
<sequence>METRSGWSFNPFIRASKLKAPTTSLLPPMALLCYYCKLMFSSEAVVRPRFFRPYQHFHQTFEELVESANADCRICAMRLKLLSSKDRDTLEGSNHVHFNVFNEHSNFTLDDEQKSGHDDLNQGPFDRVCGIDFEYCPVDEKDELKVQSSLAILSLQESKPYISDMVAREASNNSQTSKDIADFWLNSCRQDHDECRSFPITGAKPKRVLDLGQGKHISPRLCMTKNLPASFKYATLSHVWGRSQPLRLVMASYDAMQEGLDVSLLPQNFRDAMEVSRRLGVRYIWIDSLCILQDSEVDWQEQARDMGDIYQNAEVNIAAARPLESEGLFFYGRKSRAIPCVVEAKWTNAKNESYSISSSFDWHFDITESPLLSRAWVTQELVLARRVLYFAEGQMFWECYQRQANEMYPQNIPLLTGRKLTTNPEYVYGRMRLHDEKQRPFREYLLWDLILQRYTAAELTFPEKDKLIAIASVGQKLGIYDELIAGLWRKRLPYQLLWRIMPPASRPVQWQAPSWSWASVNGKIDPQVSENYFLWQPTRKKQRQEDILIRVVDIAMAHQENDTRKRLLSASLQLWGPMVQGKLRKEDTNPDSTLFRFGTENVLVQFRHDEFTLPDIERAYTLILVLHTLDEGYPEYYGLWIEPSELIPGQWVRIGFCNIIQYIWKGNIDNFERMLKRGLKDVSNVHDIDFTNKDTVPRYLISLV</sequence>
<keyword evidence="3" id="KW-1185">Reference proteome</keyword>
<feature type="domain" description="Heterokaryon incompatibility" evidence="1">
    <location>
        <begin position="233"/>
        <end position="380"/>
    </location>
</feature>
<dbReference type="PANTHER" id="PTHR33112">
    <property type="entry name" value="DOMAIN PROTEIN, PUTATIVE-RELATED"/>
    <property type="match status" value="1"/>
</dbReference>
<name>A0A6A6UGG6_9PEZI</name>
<proteinExistence type="predicted"/>
<organism evidence="2 3">
    <name type="scientific">Microthyrium microscopicum</name>
    <dbReference type="NCBI Taxonomy" id="703497"/>
    <lineage>
        <taxon>Eukaryota</taxon>
        <taxon>Fungi</taxon>
        <taxon>Dikarya</taxon>
        <taxon>Ascomycota</taxon>
        <taxon>Pezizomycotina</taxon>
        <taxon>Dothideomycetes</taxon>
        <taxon>Dothideomycetes incertae sedis</taxon>
        <taxon>Microthyriales</taxon>
        <taxon>Microthyriaceae</taxon>
        <taxon>Microthyrium</taxon>
    </lineage>
</organism>
<dbReference type="AlphaFoldDB" id="A0A6A6UGG6"/>
<dbReference type="Proteomes" id="UP000799302">
    <property type="component" value="Unassembled WGS sequence"/>
</dbReference>
<dbReference type="InterPro" id="IPR010730">
    <property type="entry name" value="HET"/>
</dbReference>
<reference evidence="2" key="1">
    <citation type="journal article" date="2020" name="Stud. Mycol.">
        <title>101 Dothideomycetes genomes: a test case for predicting lifestyles and emergence of pathogens.</title>
        <authorList>
            <person name="Haridas S."/>
            <person name="Albert R."/>
            <person name="Binder M."/>
            <person name="Bloem J."/>
            <person name="Labutti K."/>
            <person name="Salamov A."/>
            <person name="Andreopoulos B."/>
            <person name="Baker S."/>
            <person name="Barry K."/>
            <person name="Bills G."/>
            <person name="Bluhm B."/>
            <person name="Cannon C."/>
            <person name="Castanera R."/>
            <person name="Culley D."/>
            <person name="Daum C."/>
            <person name="Ezra D."/>
            <person name="Gonzalez J."/>
            <person name="Henrissat B."/>
            <person name="Kuo A."/>
            <person name="Liang C."/>
            <person name="Lipzen A."/>
            <person name="Lutzoni F."/>
            <person name="Magnuson J."/>
            <person name="Mondo S."/>
            <person name="Nolan M."/>
            <person name="Ohm R."/>
            <person name="Pangilinan J."/>
            <person name="Park H.-J."/>
            <person name="Ramirez L."/>
            <person name="Alfaro M."/>
            <person name="Sun H."/>
            <person name="Tritt A."/>
            <person name="Yoshinaga Y."/>
            <person name="Zwiers L.-H."/>
            <person name="Turgeon B."/>
            <person name="Goodwin S."/>
            <person name="Spatafora J."/>
            <person name="Crous P."/>
            <person name="Grigoriev I."/>
        </authorList>
    </citation>
    <scope>NUCLEOTIDE SEQUENCE</scope>
    <source>
        <strain evidence="2">CBS 115976</strain>
    </source>
</reference>
<evidence type="ECO:0000313" key="3">
    <source>
        <dbReference type="Proteomes" id="UP000799302"/>
    </source>
</evidence>
<dbReference type="PANTHER" id="PTHR33112:SF15">
    <property type="entry name" value="HETEROKARYON INCOMPATIBILITY DOMAIN-CONTAINING PROTEIN"/>
    <property type="match status" value="1"/>
</dbReference>
<dbReference type="EMBL" id="MU004234">
    <property type="protein sequence ID" value="KAF2670651.1"/>
    <property type="molecule type" value="Genomic_DNA"/>
</dbReference>
<evidence type="ECO:0000313" key="2">
    <source>
        <dbReference type="EMBL" id="KAF2670651.1"/>
    </source>
</evidence>